<dbReference type="PROSITE" id="PS50234">
    <property type="entry name" value="VWFA"/>
    <property type="match status" value="1"/>
</dbReference>
<evidence type="ECO:0000313" key="2">
    <source>
        <dbReference type="EMBL" id="KAG5547010.1"/>
    </source>
</evidence>
<evidence type="ECO:0000313" key="3">
    <source>
        <dbReference type="Proteomes" id="UP000823749"/>
    </source>
</evidence>
<organism evidence="2 3">
    <name type="scientific">Rhododendron griersonianum</name>
    <dbReference type="NCBI Taxonomy" id="479676"/>
    <lineage>
        <taxon>Eukaryota</taxon>
        <taxon>Viridiplantae</taxon>
        <taxon>Streptophyta</taxon>
        <taxon>Embryophyta</taxon>
        <taxon>Tracheophyta</taxon>
        <taxon>Spermatophyta</taxon>
        <taxon>Magnoliopsida</taxon>
        <taxon>eudicotyledons</taxon>
        <taxon>Gunneridae</taxon>
        <taxon>Pentapetalae</taxon>
        <taxon>asterids</taxon>
        <taxon>Ericales</taxon>
        <taxon>Ericaceae</taxon>
        <taxon>Ericoideae</taxon>
        <taxon>Rhodoreae</taxon>
        <taxon>Rhododendron</taxon>
    </lineage>
</organism>
<dbReference type="EMBL" id="JACTNZ010000005">
    <property type="protein sequence ID" value="KAG5547010.1"/>
    <property type="molecule type" value="Genomic_DNA"/>
</dbReference>
<feature type="domain" description="VWFA" evidence="1">
    <location>
        <begin position="339"/>
        <end position="516"/>
    </location>
</feature>
<dbReference type="AlphaFoldDB" id="A0AAV6K3Q4"/>
<dbReference type="SMART" id="SM00327">
    <property type="entry name" value="VWA"/>
    <property type="match status" value="1"/>
</dbReference>
<accession>A0AAV6K3Q4</accession>
<dbReference type="PANTHER" id="PTHR46503">
    <property type="entry name" value="INTER-ALPHA-TRYPSIN INHIBITOR HEAVY CHAIN-LIKE PROTEIN"/>
    <property type="match status" value="1"/>
</dbReference>
<keyword evidence="3" id="KW-1185">Reference proteome</keyword>
<dbReference type="InterPro" id="IPR002035">
    <property type="entry name" value="VWF_A"/>
</dbReference>
<gene>
    <name evidence="2" type="ORF">RHGRI_012889</name>
</gene>
<name>A0AAV6K3Q4_9ERIC</name>
<dbReference type="PANTHER" id="PTHR46503:SF1">
    <property type="entry name" value="INTER-ALPHA-TRYPSIN INHIBITOR HEAVY CHAIN-LIKE PROTEIN"/>
    <property type="match status" value="1"/>
</dbReference>
<reference evidence="2" key="1">
    <citation type="submission" date="2020-08" db="EMBL/GenBank/DDBJ databases">
        <title>Plant Genome Project.</title>
        <authorList>
            <person name="Zhang R.-G."/>
        </authorList>
    </citation>
    <scope>NUCLEOTIDE SEQUENCE</scope>
    <source>
        <strain evidence="2">WSP0</strain>
        <tissue evidence="2">Leaf</tissue>
    </source>
</reference>
<proteinExistence type="predicted"/>
<comment type="caution">
    <text evidence="2">The sequence shown here is derived from an EMBL/GenBank/DDBJ whole genome shotgun (WGS) entry which is preliminary data.</text>
</comment>
<evidence type="ECO:0000259" key="1">
    <source>
        <dbReference type="PROSITE" id="PS50234"/>
    </source>
</evidence>
<dbReference type="Pfam" id="PF13768">
    <property type="entry name" value="VWA_3"/>
    <property type="match status" value="1"/>
</dbReference>
<protein>
    <recommendedName>
        <fullName evidence="1">VWFA domain-containing protein</fullName>
    </recommendedName>
</protein>
<dbReference type="SUPFAM" id="SSF53300">
    <property type="entry name" value="vWA-like"/>
    <property type="match status" value="1"/>
</dbReference>
<dbReference type="Proteomes" id="UP000823749">
    <property type="component" value="Chromosome 5"/>
</dbReference>
<dbReference type="Gene3D" id="3.40.50.410">
    <property type="entry name" value="von Willebrand factor, type A domain"/>
    <property type="match status" value="1"/>
</dbReference>
<dbReference type="InterPro" id="IPR036465">
    <property type="entry name" value="vWFA_dom_sf"/>
</dbReference>
<sequence length="786" mass="86622">MADDFVKAVEDGLKLSKRIYFGKDRSVAPPRMEAMEKSSSHSYLPSAPMAYAVISDPAMVDNPDIPSYQPHVHGRCDPPALIPLQMNGVALEADCYLDTALVTVTGSWRVHCVMGSRHCDVRVAVPMGEQGSVLGVEVDTPSKTYCTQQIAMGEKNDGEKVAKAENGAFIKPHIFTFTVPLVDGGSNLSIKVSWSQRLLHTKGQFSLSIPFSFPQYVTPAGKKISKKEKIQLNVDSGPGTGLLCETTSHPLKVPPCLSDFDSEQRRQVGKLSFLYESEVLQWSSSDFTFTYTVSSNHIFGGVLLQSPSIVDSDQRDMFCFYLFPGNQQSQKVCMAFRKEVIFVVDVSGSMREKPLDDTKSALFAALSKLDPEDSFNIIAFNGDTYRYSSRMELATEQAIEKVTQWINMNFVAGDGTNILLPLNQAMEMLCNTRDAIPMVFLITDGSVEDERQICDVMSSLLTNQGSICPRVHTFGIGTFCNHYFLRMLAIIGRGHHDAAYDADSIDVRMKAFFDRASSTVLANITIDAMDNMDGIEVYPSRIPDLLSESPLIVSGRYRGAFPETLKATGILADSSNFVVDLKVQKAKDIPLDKVRIVYCLFGGLQLFLFILAKQEIDLLTAQAWFSDDRELQNKVARMSIKSGIISEYTRTIFLETQRGKEDSGLTRVPEHKQVPSKIEQQKATEFKGQKTIMLRSLGLGFGNLTATAENLSPGCEEEKLPEAAEIFVKAASNCCGKLCGRCCCMCCIQTCSRMNDQCAIVLTQLCGAIACLGCFSCCELCCSGND</sequence>